<reference evidence="1" key="1">
    <citation type="submission" date="2021-09" db="EMBL/GenBank/DDBJ databases">
        <title>The genome of Mauremys mutica provides insights into the evolution of semi-aquatic lifestyle.</title>
        <authorList>
            <person name="Gong S."/>
            <person name="Gao Y."/>
        </authorList>
    </citation>
    <scope>NUCLEOTIDE SEQUENCE</scope>
    <source>
        <strain evidence="1">MM-2020</strain>
        <tissue evidence="1">Muscle</tissue>
    </source>
</reference>
<feature type="non-terminal residue" evidence="1">
    <location>
        <position position="75"/>
    </location>
</feature>
<gene>
    <name evidence="1" type="ORF">KIL84_002916</name>
</gene>
<organism evidence="1 2">
    <name type="scientific">Mauremys mutica</name>
    <name type="common">yellowpond turtle</name>
    <dbReference type="NCBI Taxonomy" id="74926"/>
    <lineage>
        <taxon>Eukaryota</taxon>
        <taxon>Metazoa</taxon>
        <taxon>Chordata</taxon>
        <taxon>Craniata</taxon>
        <taxon>Vertebrata</taxon>
        <taxon>Euteleostomi</taxon>
        <taxon>Archelosauria</taxon>
        <taxon>Testudinata</taxon>
        <taxon>Testudines</taxon>
        <taxon>Cryptodira</taxon>
        <taxon>Durocryptodira</taxon>
        <taxon>Testudinoidea</taxon>
        <taxon>Geoemydidae</taxon>
        <taxon>Geoemydinae</taxon>
        <taxon>Mauremys</taxon>
    </lineage>
</organism>
<comment type="caution">
    <text evidence="1">The sequence shown here is derived from an EMBL/GenBank/DDBJ whole genome shotgun (WGS) entry which is preliminary data.</text>
</comment>
<evidence type="ECO:0000313" key="2">
    <source>
        <dbReference type="Proteomes" id="UP000827986"/>
    </source>
</evidence>
<dbReference type="Proteomes" id="UP000827986">
    <property type="component" value="Unassembled WGS sequence"/>
</dbReference>
<keyword evidence="2" id="KW-1185">Reference proteome</keyword>
<sequence length="75" mass="8414">IWLSLHPSMICVAQLDNFSESGSATRTVTPNADMAELWRAEIPNSRFLLSLLAVQSLPCWIWLADRLLRDSVGQT</sequence>
<proteinExistence type="predicted"/>
<accession>A0A9D3WVF3</accession>
<dbReference type="AlphaFoldDB" id="A0A9D3WVF3"/>
<dbReference type="EMBL" id="JAHDVG010000486">
    <property type="protein sequence ID" value="KAH1167433.1"/>
    <property type="molecule type" value="Genomic_DNA"/>
</dbReference>
<name>A0A9D3WVF3_9SAUR</name>
<protein>
    <submittedName>
        <fullName evidence="1">Uncharacterized protein</fullName>
    </submittedName>
</protein>
<evidence type="ECO:0000313" key="1">
    <source>
        <dbReference type="EMBL" id="KAH1167433.1"/>
    </source>
</evidence>